<protein>
    <submittedName>
        <fullName evidence="5">Nitrous oxide reductase maturation protein NosD</fullName>
    </submittedName>
</protein>
<dbReference type="SMART" id="SM00722">
    <property type="entry name" value="CASH"/>
    <property type="match status" value="2"/>
</dbReference>
<feature type="domain" description="Carbohydrate-binding/sugar hydrolysis" evidence="4">
    <location>
        <begin position="15"/>
        <end position="163"/>
    </location>
</feature>
<dbReference type="InterPro" id="IPR011050">
    <property type="entry name" value="Pectin_lyase_fold/virulence"/>
</dbReference>
<dbReference type="SUPFAM" id="SSF51126">
    <property type="entry name" value="Pectin lyase-like"/>
    <property type="match status" value="1"/>
</dbReference>
<dbReference type="EMBL" id="UOEH01000218">
    <property type="protein sequence ID" value="VAV97134.1"/>
    <property type="molecule type" value="Genomic_DNA"/>
</dbReference>
<sequence>MTPGGGNLAAAYEIAEPGDTLQLAPGDYYGPLHIKKALTVRGAAGAAIIGPGEGSVIIVDAPDVVISSLRITGSGSLHQNNDAGVKLTQTAARAVVEDNHLIGNLVGVDVHGAVDAQVRNNTIEGRTDHRMNDRGNGVYVWNSPGAVVEGNYITKGRDGIFVNTSRNNVFRDNRIENLRFAIHYMYANDSEISGNVSVGNHLGFALMFSSGLTIRRNISIGDRNYGIMLNYTNSSMIEENFVKDGHEKCLFMYNANKNTLRGNRFEGCAIGIHFTAGSDRNKVYENAFVGNRIQVKYVGTKDHNWSVEGKGNFWSDNAAFDINGDGIADQTYRPNDIIDKILWTQPSAGLLLGSPAVQLVRWAQSSFPSLLPGGIIDTAPLMRAIEIPMSDRAAATQTGAGG</sequence>
<dbReference type="Pfam" id="PF05048">
    <property type="entry name" value="NosD"/>
    <property type="match status" value="1"/>
</dbReference>
<dbReference type="NCBIfam" id="TIGR04247">
    <property type="entry name" value="NosD_copper_fam"/>
    <property type="match status" value="1"/>
</dbReference>
<keyword evidence="3" id="KW-0833">Ubl conjugation pathway</keyword>
<name>A0A3B0RTP9_9ZZZZ</name>
<dbReference type="NCBIfam" id="TIGR03804">
    <property type="entry name" value="para_beta_helix"/>
    <property type="match status" value="2"/>
</dbReference>
<dbReference type="PANTHER" id="PTHR22990:SF15">
    <property type="entry name" value="F-BOX ONLY PROTEIN 10"/>
    <property type="match status" value="1"/>
</dbReference>
<accession>A0A3B0RTP9</accession>
<dbReference type="SMART" id="SM00710">
    <property type="entry name" value="PbH1"/>
    <property type="match status" value="9"/>
</dbReference>
<evidence type="ECO:0000256" key="3">
    <source>
        <dbReference type="ARBA" id="ARBA00022786"/>
    </source>
</evidence>
<evidence type="ECO:0000259" key="4">
    <source>
        <dbReference type="SMART" id="SM00722"/>
    </source>
</evidence>
<keyword evidence="2" id="KW-0677">Repeat</keyword>
<dbReference type="InterPro" id="IPR006633">
    <property type="entry name" value="Carb-bd_sugar_hydrolysis-dom"/>
</dbReference>
<organism evidence="5">
    <name type="scientific">hydrothermal vent metagenome</name>
    <dbReference type="NCBI Taxonomy" id="652676"/>
    <lineage>
        <taxon>unclassified sequences</taxon>
        <taxon>metagenomes</taxon>
        <taxon>ecological metagenomes</taxon>
    </lineage>
</organism>
<dbReference type="InterPro" id="IPR022441">
    <property type="entry name" value="Para_beta_helix_rpt-2"/>
</dbReference>
<proteinExistence type="predicted"/>
<reference evidence="5" key="1">
    <citation type="submission" date="2018-06" db="EMBL/GenBank/DDBJ databases">
        <authorList>
            <person name="Zhirakovskaya E."/>
        </authorList>
    </citation>
    <scope>NUCLEOTIDE SEQUENCE</scope>
</reference>
<evidence type="ECO:0000313" key="5">
    <source>
        <dbReference type="EMBL" id="VAV97134.1"/>
    </source>
</evidence>
<dbReference type="PANTHER" id="PTHR22990">
    <property type="entry name" value="F-BOX ONLY PROTEIN"/>
    <property type="match status" value="1"/>
</dbReference>
<evidence type="ECO:0000256" key="2">
    <source>
        <dbReference type="ARBA" id="ARBA00022737"/>
    </source>
</evidence>
<dbReference type="InterPro" id="IPR012334">
    <property type="entry name" value="Pectin_lyas_fold"/>
</dbReference>
<gene>
    <name evidence="5" type="ORF">MNBD_ALPHA05-1730</name>
</gene>
<dbReference type="AlphaFoldDB" id="A0A3B0RTP9"/>
<comment type="pathway">
    <text evidence="1">Protein modification; protein ubiquitination.</text>
</comment>
<dbReference type="InterPro" id="IPR026464">
    <property type="entry name" value="NosD_copper_fam"/>
</dbReference>
<dbReference type="InterPro" id="IPR051550">
    <property type="entry name" value="SCF-Subunits/Alg-Epimerases"/>
</dbReference>
<dbReference type="InterPro" id="IPR007742">
    <property type="entry name" value="NosD_dom"/>
</dbReference>
<feature type="domain" description="Carbohydrate-binding/sugar hydrolysis" evidence="4">
    <location>
        <begin position="169"/>
        <end position="330"/>
    </location>
</feature>
<dbReference type="InterPro" id="IPR006626">
    <property type="entry name" value="PbH1"/>
</dbReference>
<evidence type="ECO:0000256" key="1">
    <source>
        <dbReference type="ARBA" id="ARBA00004906"/>
    </source>
</evidence>
<dbReference type="Gene3D" id="2.160.20.10">
    <property type="entry name" value="Single-stranded right-handed beta-helix, Pectin lyase-like"/>
    <property type="match status" value="2"/>
</dbReference>